<evidence type="ECO:0000256" key="6">
    <source>
        <dbReference type="ARBA" id="ARBA00023136"/>
    </source>
</evidence>
<keyword evidence="2 8" id="KW-0813">Transport</keyword>
<reference evidence="12" key="1">
    <citation type="submission" date="2021-01" db="EMBL/GenBank/DDBJ databases">
        <authorList>
            <person name="Corre E."/>
            <person name="Pelletier E."/>
            <person name="Niang G."/>
            <person name="Scheremetjew M."/>
            <person name="Finn R."/>
            <person name="Kale V."/>
            <person name="Holt S."/>
            <person name="Cochrane G."/>
            <person name="Meng A."/>
            <person name="Brown T."/>
            <person name="Cohen L."/>
        </authorList>
    </citation>
    <scope>NUCLEOTIDE SEQUENCE</scope>
    <source>
        <strain evidence="12">CT5</strain>
    </source>
</reference>
<keyword evidence="5 8" id="KW-0406">Ion transport</keyword>
<evidence type="ECO:0000256" key="2">
    <source>
        <dbReference type="ARBA" id="ARBA00022448"/>
    </source>
</evidence>
<dbReference type="SUPFAM" id="SSF81324">
    <property type="entry name" value="Voltage-gated potassium channels"/>
    <property type="match status" value="1"/>
</dbReference>
<name>A0A7S3KVW0_EUPCR</name>
<keyword evidence="3 8" id="KW-0812">Transmembrane</keyword>
<evidence type="ECO:0000256" key="9">
    <source>
        <dbReference type="SAM" id="MobiDB-lite"/>
    </source>
</evidence>
<proteinExistence type="inferred from homology"/>
<dbReference type="PRINTS" id="PR01333">
    <property type="entry name" value="2POREKCHANEL"/>
</dbReference>
<organism evidence="12">
    <name type="scientific">Euplotes crassus</name>
    <dbReference type="NCBI Taxonomy" id="5936"/>
    <lineage>
        <taxon>Eukaryota</taxon>
        <taxon>Sar</taxon>
        <taxon>Alveolata</taxon>
        <taxon>Ciliophora</taxon>
        <taxon>Intramacronucleata</taxon>
        <taxon>Spirotrichea</taxon>
        <taxon>Hypotrichia</taxon>
        <taxon>Euplotida</taxon>
        <taxon>Euplotidae</taxon>
        <taxon>Moneuplotes</taxon>
    </lineage>
</organism>
<evidence type="ECO:0000256" key="3">
    <source>
        <dbReference type="ARBA" id="ARBA00022692"/>
    </source>
</evidence>
<evidence type="ECO:0000256" key="1">
    <source>
        <dbReference type="ARBA" id="ARBA00004141"/>
    </source>
</evidence>
<feature type="compositionally biased region" description="Polar residues" evidence="9">
    <location>
        <begin position="199"/>
        <end position="210"/>
    </location>
</feature>
<sequence length="210" mass="24464">MWCILITMTTVGYGDVYPKSFFGRILGIILCIWGVLLVSLFVVTVSEQLELTQLQKNAYVLIQRLSYRDALKEVSASAVYSMFKFSKAIKNKKEGDKAKILNTAEKKFKEKMMIFKNKIIEMRKFDTTVEYTYLSKNLLAFGDYITKYKENQDKTEEQQEKMLEFLKNLLTAKGVDFDQFMQRIEDDEDEKNKLEEQDSQATEEGNITQA</sequence>
<keyword evidence="6 10" id="KW-0472">Membrane</keyword>
<dbReference type="InterPro" id="IPR015449">
    <property type="entry name" value="K_chnl_Ca-activ_SK"/>
</dbReference>
<dbReference type="PANTHER" id="PTHR10153">
    <property type="entry name" value="SMALL CONDUCTANCE CALCIUM-ACTIVATED POTASSIUM CHANNEL"/>
    <property type="match status" value="1"/>
</dbReference>
<dbReference type="Pfam" id="PF07885">
    <property type="entry name" value="Ion_trans_2"/>
    <property type="match status" value="1"/>
</dbReference>
<feature type="transmembrane region" description="Helical" evidence="10">
    <location>
        <begin position="21"/>
        <end position="45"/>
    </location>
</feature>
<gene>
    <name evidence="12" type="ORF">ECRA1380_LOCUS17880</name>
</gene>
<dbReference type="InterPro" id="IPR003280">
    <property type="entry name" value="2pore_dom_K_chnl"/>
</dbReference>
<keyword evidence="4 10" id="KW-1133">Transmembrane helix</keyword>
<feature type="region of interest" description="Disordered" evidence="9">
    <location>
        <begin position="186"/>
        <end position="210"/>
    </location>
</feature>
<dbReference type="AlphaFoldDB" id="A0A7S3KVW0"/>
<dbReference type="GO" id="GO:0016286">
    <property type="term" value="F:small conductance calcium-activated potassium channel activity"/>
    <property type="evidence" value="ECO:0007669"/>
    <property type="project" value="InterPro"/>
</dbReference>
<dbReference type="GO" id="GO:0016020">
    <property type="term" value="C:membrane"/>
    <property type="evidence" value="ECO:0007669"/>
    <property type="project" value="UniProtKB-SubCell"/>
</dbReference>
<comment type="similarity">
    <text evidence="8">Belongs to the two pore domain potassium channel (TC 1.A.1.8) family.</text>
</comment>
<evidence type="ECO:0000313" key="12">
    <source>
        <dbReference type="EMBL" id="CAE0392902.1"/>
    </source>
</evidence>
<comment type="subcellular location">
    <subcellularLocation>
        <location evidence="1">Membrane</location>
        <topology evidence="1">Multi-pass membrane protein</topology>
    </subcellularLocation>
</comment>
<feature type="domain" description="Potassium channel" evidence="11">
    <location>
        <begin position="1"/>
        <end position="49"/>
    </location>
</feature>
<dbReference type="InterPro" id="IPR013099">
    <property type="entry name" value="K_chnl_dom"/>
</dbReference>
<evidence type="ECO:0000256" key="8">
    <source>
        <dbReference type="RuleBase" id="RU003857"/>
    </source>
</evidence>
<accession>A0A7S3KVW0</accession>
<dbReference type="EMBL" id="HBIK01038158">
    <property type="protein sequence ID" value="CAE0392902.1"/>
    <property type="molecule type" value="Transcribed_RNA"/>
</dbReference>
<dbReference type="Gene3D" id="1.10.287.70">
    <property type="match status" value="1"/>
</dbReference>
<evidence type="ECO:0000256" key="5">
    <source>
        <dbReference type="ARBA" id="ARBA00023065"/>
    </source>
</evidence>
<keyword evidence="7 8" id="KW-0407">Ion channel</keyword>
<evidence type="ECO:0000259" key="11">
    <source>
        <dbReference type="Pfam" id="PF07885"/>
    </source>
</evidence>
<evidence type="ECO:0000256" key="4">
    <source>
        <dbReference type="ARBA" id="ARBA00022989"/>
    </source>
</evidence>
<protein>
    <recommendedName>
        <fullName evidence="11">Potassium channel domain-containing protein</fullName>
    </recommendedName>
</protein>
<evidence type="ECO:0000256" key="10">
    <source>
        <dbReference type="SAM" id="Phobius"/>
    </source>
</evidence>
<evidence type="ECO:0000256" key="7">
    <source>
        <dbReference type="ARBA" id="ARBA00023303"/>
    </source>
</evidence>